<evidence type="ECO:0000256" key="2">
    <source>
        <dbReference type="ARBA" id="ARBA00023015"/>
    </source>
</evidence>
<proteinExistence type="inferred from homology"/>
<dbReference type="PANTHER" id="PTHR30126">
    <property type="entry name" value="HTH-TYPE TRANSCRIPTIONAL REGULATOR"/>
    <property type="match status" value="1"/>
</dbReference>
<evidence type="ECO:0000256" key="4">
    <source>
        <dbReference type="ARBA" id="ARBA00023163"/>
    </source>
</evidence>
<name>A0A3B1BJB7_9ZZZZ</name>
<dbReference type="PANTHER" id="PTHR30126:SF6">
    <property type="entry name" value="HTH-TYPE TRANSCRIPTIONAL REGULATOR CYSB-RELATED"/>
    <property type="match status" value="1"/>
</dbReference>
<feature type="domain" description="HTH lysR-type" evidence="5">
    <location>
        <begin position="8"/>
        <end position="66"/>
    </location>
</feature>
<dbReference type="InterPro" id="IPR037423">
    <property type="entry name" value="CysB_PBP2"/>
</dbReference>
<gene>
    <name evidence="6" type="ORF">MNBD_GAMMA19-1454</name>
</gene>
<protein>
    <submittedName>
        <fullName evidence="6">Cys regulon transcriptional activator CysB</fullName>
    </submittedName>
</protein>
<dbReference type="InterPro" id="IPR000847">
    <property type="entry name" value="LysR_HTH_N"/>
</dbReference>
<dbReference type="SUPFAM" id="SSF53850">
    <property type="entry name" value="Periplasmic binding protein-like II"/>
    <property type="match status" value="1"/>
</dbReference>
<dbReference type="InterPro" id="IPR036388">
    <property type="entry name" value="WH-like_DNA-bd_sf"/>
</dbReference>
<dbReference type="GO" id="GO:0003700">
    <property type="term" value="F:DNA-binding transcription factor activity"/>
    <property type="evidence" value="ECO:0007669"/>
    <property type="project" value="InterPro"/>
</dbReference>
<evidence type="ECO:0000313" key="6">
    <source>
        <dbReference type="EMBL" id="VAX04907.1"/>
    </source>
</evidence>
<dbReference type="EMBL" id="UOFV01000504">
    <property type="protein sequence ID" value="VAX04907.1"/>
    <property type="molecule type" value="Genomic_DNA"/>
</dbReference>
<dbReference type="InterPro" id="IPR005119">
    <property type="entry name" value="LysR_subst-bd"/>
</dbReference>
<comment type="similarity">
    <text evidence="1">Belongs to the LysR transcriptional regulatory family.</text>
</comment>
<keyword evidence="2" id="KW-0805">Transcription regulation</keyword>
<evidence type="ECO:0000259" key="5">
    <source>
        <dbReference type="PROSITE" id="PS50931"/>
    </source>
</evidence>
<dbReference type="NCBIfam" id="NF009327">
    <property type="entry name" value="PRK12684.1"/>
    <property type="match status" value="1"/>
</dbReference>
<keyword evidence="3" id="KW-0238">DNA-binding</keyword>
<dbReference type="Pfam" id="PF00126">
    <property type="entry name" value="HTH_1"/>
    <property type="match status" value="1"/>
</dbReference>
<evidence type="ECO:0000256" key="3">
    <source>
        <dbReference type="ARBA" id="ARBA00023125"/>
    </source>
</evidence>
<keyword evidence="4" id="KW-0804">Transcription</keyword>
<dbReference type="InterPro" id="IPR036390">
    <property type="entry name" value="WH_DNA-bd_sf"/>
</dbReference>
<sequence>METTETSMKLHQLRCICEVVDHHLNVTEAAAAMFTSQPGVSKQIRLLESELGVPIFAREGKRLTAVTEPGTEIIRTARRMLREAENISRIGADYSDQSRGTLTLATTHTQARYVLPPVIQKFRQRFPDVILQLRQGNPTQICDRALRGEADIVIATEAVSAADGLITLPCYPWHHCVVVPPDHPLLEKTTPLTLQDLAEHPIVTYDFAFAGRSRLNDAFQSAGLQPKIVLTALDADVIKTYVELGLGIGLLADVAFEPQRDNGLRRIDIAHLFPASTTWVGIRRGSYLRQFIFEFVELFAPHLSRATLRAALHAD</sequence>
<dbReference type="Gene3D" id="1.10.10.10">
    <property type="entry name" value="Winged helix-like DNA-binding domain superfamily/Winged helix DNA-binding domain"/>
    <property type="match status" value="1"/>
</dbReference>
<dbReference type="Pfam" id="PF03466">
    <property type="entry name" value="LysR_substrate"/>
    <property type="match status" value="1"/>
</dbReference>
<dbReference type="CDD" id="cd08413">
    <property type="entry name" value="PBP2_CysB_like"/>
    <property type="match status" value="1"/>
</dbReference>
<dbReference type="PROSITE" id="PS50931">
    <property type="entry name" value="HTH_LYSR"/>
    <property type="match status" value="1"/>
</dbReference>
<organism evidence="6">
    <name type="scientific">hydrothermal vent metagenome</name>
    <dbReference type="NCBI Taxonomy" id="652676"/>
    <lineage>
        <taxon>unclassified sequences</taxon>
        <taxon>metagenomes</taxon>
        <taxon>ecological metagenomes</taxon>
    </lineage>
</organism>
<evidence type="ECO:0000256" key="1">
    <source>
        <dbReference type="ARBA" id="ARBA00009437"/>
    </source>
</evidence>
<reference evidence="6" key="1">
    <citation type="submission" date="2018-06" db="EMBL/GenBank/DDBJ databases">
        <authorList>
            <person name="Zhirakovskaya E."/>
        </authorList>
    </citation>
    <scope>NUCLEOTIDE SEQUENCE</scope>
</reference>
<dbReference type="SUPFAM" id="SSF46785">
    <property type="entry name" value="Winged helix' DNA-binding domain"/>
    <property type="match status" value="1"/>
</dbReference>
<dbReference type="Gene3D" id="3.40.190.10">
    <property type="entry name" value="Periplasmic binding protein-like II"/>
    <property type="match status" value="2"/>
</dbReference>
<accession>A0A3B1BJB7</accession>
<dbReference type="GO" id="GO:0000976">
    <property type="term" value="F:transcription cis-regulatory region binding"/>
    <property type="evidence" value="ECO:0007669"/>
    <property type="project" value="TreeGrafter"/>
</dbReference>
<dbReference type="GO" id="GO:0019344">
    <property type="term" value="P:cysteine biosynthetic process"/>
    <property type="evidence" value="ECO:0007669"/>
    <property type="project" value="TreeGrafter"/>
</dbReference>
<dbReference type="PRINTS" id="PR00039">
    <property type="entry name" value="HTHLYSR"/>
</dbReference>
<dbReference type="AlphaFoldDB" id="A0A3B1BJB7"/>